<evidence type="ECO:0000256" key="1">
    <source>
        <dbReference type="SAM" id="MobiDB-lite"/>
    </source>
</evidence>
<dbReference type="GO" id="GO:0071897">
    <property type="term" value="P:DNA biosynthetic process"/>
    <property type="evidence" value="ECO:0007669"/>
    <property type="project" value="UniProtKB-ARBA"/>
</dbReference>
<dbReference type="InterPro" id="IPR043128">
    <property type="entry name" value="Rev_trsase/Diguanyl_cyclase"/>
</dbReference>
<dbReference type="AlphaFoldDB" id="A0A4Y2VYN0"/>
<accession>A0A4Y2VYN0</accession>
<dbReference type="InterPro" id="IPR043502">
    <property type="entry name" value="DNA/RNA_pol_sf"/>
</dbReference>
<dbReference type="Gene3D" id="3.10.10.10">
    <property type="entry name" value="HIV Type 1 Reverse Transcriptase, subunit A, domain 1"/>
    <property type="match status" value="1"/>
</dbReference>
<dbReference type="PANTHER" id="PTHR37984:SF15">
    <property type="entry name" value="INTEGRASE CATALYTIC DOMAIN-CONTAINING PROTEIN"/>
    <property type="match status" value="1"/>
</dbReference>
<dbReference type="GO" id="GO:0042575">
    <property type="term" value="C:DNA polymerase complex"/>
    <property type="evidence" value="ECO:0007669"/>
    <property type="project" value="UniProtKB-ARBA"/>
</dbReference>
<feature type="compositionally biased region" description="Basic and acidic residues" evidence="1">
    <location>
        <begin position="25"/>
        <end position="35"/>
    </location>
</feature>
<dbReference type="GO" id="GO:0003676">
    <property type="term" value="F:nucleic acid binding"/>
    <property type="evidence" value="ECO:0007669"/>
    <property type="project" value="InterPro"/>
</dbReference>
<dbReference type="Gene3D" id="3.30.420.10">
    <property type="entry name" value="Ribonuclease H-like superfamily/Ribonuclease H"/>
    <property type="match status" value="1"/>
</dbReference>
<comment type="caution">
    <text evidence="2">The sequence shown here is derived from an EMBL/GenBank/DDBJ whole genome shotgun (WGS) entry which is preliminary data.</text>
</comment>
<protein>
    <recommendedName>
        <fullName evidence="4">Retrovirus-related Pol polyprotein from transposon 412</fullName>
    </recommendedName>
</protein>
<dbReference type="InterPro" id="IPR012337">
    <property type="entry name" value="RNaseH-like_sf"/>
</dbReference>
<dbReference type="InterPro" id="IPR036397">
    <property type="entry name" value="RNaseH_sf"/>
</dbReference>
<reference evidence="2 3" key="1">
    <citation type="journal article" date="2019" name="Sci. Rep.">
        <title>Orb-weaving spider Araneus ventricosus genome elucidates the spidroin gene catalogue.</title>
        <authorList>
            <person name="Kono N."/>
            <person name="Nakamura H."/>
            <person name="Ohtoshi R."/>
            <person name="Moran D.A.P."/>
            <person name="Shinohara A."/>
            <person name="Yoshida Y."/>
            <person name="Fujiwara M."/>
            <person name="Mori M."/>
            <person name="Tomita M."/>
            <person name="Arakawa K."/>
        </authorList>
    </citation>
    <scope>NUCLEOTIDE SEQUENCE [LARGE SCALE GENOMIC DNA]</scope>
</reference>
<dbReference type="Proteomes" id="UP000499080">
    <property type="component" value="Unassembled WGS sequence"/>
</dbReference>
<dbReference type="OrthoDB" id="6432955at2759"/>
<evidence type="ECO:0000313" key="2">
    <source>
        <dbReference type="EMBL" id="GBO30239.1"/>
    </source>
</evidence>
<name>A0A4Y2VYN0_ARAVE</name>
<evidence type="ECO:0000313" key="3">
    <source>
        <dbReference type="Proteomes" id="UP000499080"/>
    </source>
</evidence>
<dbReference type="Gene3D" id="3.30.70.270">
    <property type="match status" value="1"/>
</dbReference>
<organism evidence="2 3">
    <name type="scientific">Araneus ventricosus</name>
    <name type="common">Orbweaver spider</name>
    <name type="synonym">Epeira ventricosa</name>
    <dbReference type="NCBI Taxonomy" id="182803"/>
    <lineage>
        <taxon>Eukaryota</taxon>
        <taxon>Metazoa</taxon>
        <taxon>Ecdysozoa</taxon>
        <taxon>Arthropoda</taxon>
        <taxon>Chelicerata</taxon>
        <taxon>Arachnida</taxon>
        <taxon>Araneae</taxon>
        <taxon>Araneomorphae</taxon>
        <taxon>Entelegynae</taxon>
        <taxon>Araneoidea</taxon>
        <taxon>Araneidae</taxon>
        <taxon>Araneus</taxon>
    </lineage>
</organism>
<dbReference type="SUPFAM" id="SSF53098">
    <property type="entry name" value="Ribonuclease H-like"/>
    <property type="match status" value="1"/>
</dbReference>
<proteinExistence type="predicted"/>
<sequence>MHIPTLQRMFVPNFITLTPEAFPAKHQDTHTDTARSVHHPQSNPVERFHRSIKRMLKVLCLESGQDWEKNLPATLLALRTITHDSTGFSPAQLVHGKNLRTPEVLLYEHWVRPQEEDSTVTEYIFDLINRMRHCQELAVTTMTETRDRRKTWYDENAVKREFRVGELVLVLATSKPNKMAVQWTGSGVIESKLSETNYIRLERVNLLVNWGGEENQERETEEFTILYPVSDPNIYDFERIKADSALEGRLSQTEIESLKQLLGRHKKIFSNDPGKTHLVEHDFELISDKPIRSKPYRTSQRQNEILKGEIKRMLDLNIFEIGQSDYASPMILVESTGKDPRPCIDYRLLNANVRTQFFPLPNIEERVERVAASKYITVIDLAKGYW</sequence>
<dbReference type="PANTHER" id="PTHR37984">
    <property type="entry name" value="PROTEIN CBG26694"/>
    <property type="match status" value="1"/>
</dbReference>
<evidence type="ECO:0008006" key="4">
    <source>
        <dbReference type="Google" id="ProtNLM"/>
    </source>
</evidence>
<gene>
    <name evidence="2" type="ORF">AVEN_237142_1</name>
</gene>
<keyword evidence="3" id="KW-1185">Reference proteome</keyword>
<dbReference type="SUPFAM" id="SSF56672">
    <property type="entry name" value="DNA/RNA polymerases"/>
    <property type="match status" value="1"/>
</dbReference>
<feature type="region of interest" description="Disordered" evidence="1">
    <location>
        <begin position="25"/>
        <end position="44"/>
    </location>
</feature>
<dbReference type="InterPro" id="IPR050951">
    <property type="entry name" value="Retrovirus_Pol_polyprotein"/>
</dbReference>
<dbReference type="EMBL" id="BGPR01053427">
    <property type="protein sequence ID" value="GBO30239.1"/>
    <property type="molecule type" value="Genomic_DNA"/>
</dbReference>